<dbReference type="AlphaFoldDB" id="A0A077WV84"/>
<dbReference type="OrthoDB" id="2261617at2759"/>
<organism evidence="2">
    <name type="scientific">Lichtheimia ramosa</name>
    <dbReference type="NCBI Taxonomy" id="688394"/>
    <lineage>
        <taxon>Eukaryota</taxon>
        <taxon>Fungi</taxon>
        <taxon>Fungi incertae sedis</taxon>
        <taxon>Mucoromycota</taxon>
        <taxon>Mucoromycotina</taxon>
        <taxon>Mucoromycetes</taxon>
        <taxon>Mucorales</taxon>
        <taxon>Lichtheimiaceae</taxon>
        <taxon>Lichtheimia</taxon>
    </lineage>
</organism>
<name>A0A077WV84_9FUNG</name>
<reference evidence="2" key="1">
    <citation type="journal article" date="2014" name="Genome Announc.">
        <title>De novo whole-genome sequence and genome annotation of Lichtheimia ramosa.</title>
        <authorList>
            <person name="Linde J."/>
            <person name="Schwartze V."/>
            <person name="Binder U."/>
            <person name="Lass-Florl C."/>
            <person name="Voigt K."/>
            <person name="Horn F."/>
        </authorList>
    </citation>
    <scope>NUCLEOTIDE SEQUENCE</scope>
    <source>
        <strain evidence="2">JMRC FSU:6197</strain>
    </source>
</reference>
<evidence type="ECO:0008006" key="3">
    <source>
        <dbReference type="Google" id="ProtNLM"/>
    </source>
</evidence>
<dbReference type="Gene3D" id="1.10.287.1490">
    <property type="match status" value="1"/>
</dbReference>
<feature type="compositionally biased region" description="Polar residues" evidence="1">
    <location>
        <begin position="81"/>
        <end position="90"/>
    </location>
</feature>
<accession>A0A077WV84</accession>
<feature type="compositionally biased region" description="Basic and acidic residues" evidence="1">
    <location>
        <begin position="91"/>
        <end position="104"/>
    </location>
</feature>
<evidence type="ECO:0000256" key="1">
    <source>
        <dbReference type="SAM" id="MobiDB-lite"/>
    </source>
</evidence>
<feature type="region of interest" description="Disordered" evidence="1">
    <location>
        <begin position="81"/>
        <end position="104"/>
    </location>
</feature>
<evidence type="ECO:0000313" key="2">
    <source>
        <dbReference type="EMBL" id="CDS11531.1"/>
    </source>
</evidence>
<protein>
    <recommendedName>
        <fullName evidence="3">SWI5-dependent HO expression protein 3</fullName>
    </recommendedName>
</protein>
<sequence>MLQASNPVMPTGVQNSRSSKVLVQLQQDWESIQKELAATRSQLDTVRESKKKYQLEAQEYAESNTQLRAEIQNLMRTLDSKQQQLNQSKRSSQDMESEVKRLKQEAAKARKELDAAMEKHKFVTEEKARLDQHYKVLEESMASGPQREVDRLRQELRVVNAQLAIVAERCSLASKIHETRAYQWVEEQQQRLDALRRMRDQVQSNTQAFVDHVRSELEALASNVQETDGDLQTAVERCQSDMERLIVSIRTYAEHPEDDQ</sequence>
<gene>
    <name evidence="2" type="ORF">LRAMOSA03794</name>
</gene>
<proteinExistence type="predicted"/>
<dbReference type="EMBL" id="LK023346">
    <property type="protein sequence ID" value="CDS11531.1"/>
    <property type="molecule type" value="Genomic_DNA"/>
</dbReference>